<dbReference type="RefSeq" id="WP_121523210.1">
    <property type="nucleotide sequence ID" value="NZ_RCHR01000004.1"/>
</dbReference>
<keyword evidence="1" id="KW-0812">Transmembrane</keyword>
<keyword evidence="1" id="KW-0472">Membrane</keyword>
<proteinExistence type="predicted"/>
<keyword evidence="1" id="KW-1133">Transmembrane helix</keyword>
<name>A0A498D403_9BACI</name>
<feature type="transmembrane region" description="Helical" evidence="1">
    <location>
        <begin position="123"/>
        <end position="142"/>
    </location>
</feature>
<gene>
    <name evidence="2" type="ORF">D8M04_11745</name>
</gene>
<feature type="transmembrane region" description="Helical" evidence="1">
    <location>
        <begin position="62"/>
        <end position="83"/>
    </location>
</feature>
<feature type="transmembrane region" description="Helical" evidence="1">
    <location>
        <begin position="30"/>
        <end position="50"/>
    </location>
</feature>
<dbReference type="EMBL" id="RCHR01000004">
    <property type="protein sequence ID" value="RLL43595.1"/>
    <property type="molecule type" value="Genomic_DNA"/>
</dbReference>
<keyword evidence="3" id="KW-1185">Reference proteome</keyword>
<reference evidence="2 3" key="1">
    <citation type="submission" date="2018-10" db="EMBL/GenBank/DDBJ databases">
        <title>Oceanobacillus sp. YLB-02 draft genome.</title>
        <authorList>
            <person name="Yu L."/>
        </authorList>
    </citation>
    <scope>NUCLEOTIDE SEQUENCE [LARGE SCALE GENOMIC DNA]</scope>
    <source>
        <strain evidence="2 3">YLB-02</strain>
    </source>
</reference>
<evidence type="ECO:0000313" key="3">
    <source>
        <dbReference type="Proteomes" id="UP000270219"/>
    </source>
</evidence>
<feature type="transmembrane region" description="Helical" evidence="1">
    <location>
        <begin position="90"/>
        <end position="108"/>
    </location>
</feature>
<protein>
    <submittedName>
        <fullName evidence="2">Uncharacterized protein</fullName>
    </submittedName>
</protein>
<comment type="caution">
    <text evidence="2">The sequence shown here is derived from an EMBL/GenBank/DDBJ whole genome shotgun (WGS) entry which is preliminary data.</text>
</comment>
<evidence type="ECO:0000313" key="2">
    <source>
        <dbReference type="EMBL" id="RLL43595.1"/>
    </source>
</evidence>
<feature type="transmembrane region" description="Helical" evidence="1">
    <location>
        <begin position="6"/>
        <end position="23"/>
    </location>
</feature>
<evidence type="ECO:0000256" key="1">
    <source>
        <dbReference type="SAM" id="Phobius"/>
    </source>
</evidence>
<accession>A0A498D403</accession>
<dbReference type="OrthoDB" id="1683771at2"/>
<dbReference type="AlphaFoldDB" id="A0A498D403"/>
<organism evidence="2 3">
    <name type="scientific">Oceanobacillus piezotolerans</name>
    <dbReference type="NCBI Taxonomy" id="2448030"/>
    <lineage>
        <taxon>Bacteria</taxon>
        <taxon>Bacillati</taxon>
        <taxon>Bacillota</taxon>
        <taxon>Bacilli</taxon>
        <taxon>Bacillales</taxon>
        <taxon>Bacillaceae</taxon>
        <taxon>Oceanobacillus</taxon>
    </lineage>
</organism>
<dbReference type="Proteomes" id="UP000270219">
    <property type="component" value="Unassembled WGS sequence"/>
</dbReference>
<sequence length="154" mass="18381">MLANFFRIANAIVLWMIIIRFLPKQSFKKYLPVTLFSSSILFIGSLYNLIFKWWTVKGGTKYILFDAIAFIIGPFFFANLWVFHFTNGRFSLYALTNFVMDLLFAYPLNTLFQRIGHYKLLKFHSRTLFLISYSLAFVNYAVQKFMERRKLFMQ</sequence>